<dbReference type="SMART" id="SM00729">
    <property type="entry name" value="Elp3"/>
    <property type="match status" value="1"/>
</dbReference>
<evidence type="ECO:0000256" key="2">
    <source>
        <dbReference type="ARBA" id="ARBA00022485"/>
    </source>
</evidence>
<dbReference type="InterPro" id="IPR022431">
    <property type="entry name" value="Cyclic_DHFL_synthase_mqnC"/>
</dbReference>
<dbReference type="Pfam" id="PF04055">
    <property type="entry name" value="Radical_SAM"/>
    <property type="match status" value="2"/>
</dbReference>
<dbReference type="SFLD" id="SFLDF00342">
    <property type="entry name" value="cyclic_dehypoxanthine_futalosi"/>
    <property type="match status" value="1"/>
</dbReference>
<evidence type="ECO:0000259" key="7">
    <source>
        <dbReference type="PROSITE" id="PS51918"/>
    </source>
</evidence>
<comment type="caution">
    <text evidence="8">The sequence shown here is derived from an EMBL/GenBank/DDBJ whole genome shotgun (WGS) entry which is preliminary data.</text>
</comment>
<dbReference type="SUPFAM" id="SSF102114">
    <property type="entry name" value="Radical SAM enzymes"/>
    <property type="match status" value="2"/>
</dbReference>
<feature type="domain" description="Radical SAM core" evidence="7">
    <location>
        <begin position="51"/>
        <end position="285"/>
    </location>
</feature>
<evidence type="ECO:0000256" key="6">
    <source>
        <dbReference type="ARBA" id="ARBA00023014"/>
    </source>
</evidence>
<keyword evidence="2" id="KW-0004">4Fe-4S</keyword>
<organism evidence="8">
    <name type="scientific">marine sediment metagenome</name>
    <dbReference type="NCBI Taxonomy" id="412755"/>
    <lineage>
        <taxon>unclassified sequences</taxon>
        <taxon>metagenomes</taxon>
        <taxon>ecological metagenomes</taxon>
    </lineage>
</organism>
<dbReference type="GO" id="GO:0044689">
    <property type="term" value="F:7,8-didemethyl-8-hydroxy-5-deazariboflavin synthase activity"/>
    <property type="evidence" value="ECO:0007669"/>
    <property type="project" value="TreeGrafter"/>
</dbReference>
<evidence type="ECO:0000256" key="1">
    <source>
        <dbReference type="ARBA" id="ARBA00001966"/>
    </source>
</evidence>
<dbReference type="PANTHER" id="PTHR43076">
    <property type="entry name" value="FO SYNTHASE (COFH)"/>
    <property type="match status" value="1"/>
</dbReference>
<sequence>MSRAETASRRPGQPVTRLGRDEAVSLLREGGTAELMARADEARRRRHGRRTYFVHSLNLNPTNVCENRCDLCAFWREPDAADAYVMDLAEARDRIAAADGWGLTDLHIVGGLTEQLDLAYYEALIAAARERLPDVLVQGITAVEVAYLAEREGLTVGEVLGRLKQAGLGAIPGGGAEIFAGDVRERICAKKISADRWLAIHEQAHAIGLPTNATMLFGHLETPEDIVDHMGRLRELQDRTGGFRAFIPLPFHPAGAKLPVDRGPGGHTIARVVALARIFLDNIPHVRVLANYMDRKLLQAVLLAGADDVGGTSLDERIARAAGAPDDHRFTSAEDLTKFLEAIDLEPVLVNSIYQPQAAADEPGTAPLLSSRASQALARAAGGERLSAQDAVCLHDDVPFQQLGAVAHQRRLAVVDSGRATFVLDRNISITNVCEAGCKFCAFHVAPGSADAFVLTIPQIVEKVVEAVEIGGTQIMLQGGLNPELDLAFYQRMFSSIKQAVDDVCVHSLSPAEVAYLARRSELSVQAVLERLRAAGLDSLPGGGAEILVEDVRRRVSPRKISASGWFDVMSAAHELGMKTTATMVYGLGETTAQRVEHLMAIRDLQDRTGGFTAFIPWSFQPNRTKLSLTAASGLDYLRIVALARLVLDNIPHIQAGWVTEGPDLAQLALSFGADDFGGVLMEERVVRATGVAYAVTKDQVISLIRETGLKAAQRTTQYEIIHTHS</sequence>
<dbReference type="SFLD" id="SFLDS00029">
    <property type="entry name" value="Radical_SAM"/>
    <property type="match status" value="3"/>
</dbReference>
<dbReference type="Gene3D" id="3.20.20.70">
    <property type="entry name" value="Aldolase class I"/>
    <property type="match status" value="2"/>
</dbReference>
<dbReference type="SFLD" id="SFLDG01389">
    <property type="entry name" value="menaquinone_synthsis_involved"/>
    <property type="match status" value="3"/>
</dbReference>
<dbReference type="InterPro" id="IPR013785">
    <property type="entry name" value="Aldolase_TIM"/>
</dbReference>
<proteinExistence type="inferred from homology"/>
<dbReference type="Pfam" id="PF19288">
    <property type="entry name" value="CofH_C"/>
    <property type="match status" value="2"/>
</dbReference>
<dbReference type="GO" id="GO:0051539">
    <property type="term" value="F:4 iron, 4 sulfur cluster binding"/>
    <property type="evidence" value="ECO:0007669"/>
    <property type="project" value="UniProtKB-KW"/>
</dbReference>
<dbReference type="InterPro" id="IPR058240">
    <property type="entry name" value="rSAM_sf"/>
</dbReference>
<dbReference type="InterPro" id="IPR045567">
    <property type="entry name" value="CofH/MnqC-like_C"/>
</dbReference>
<dbReference type="NCBIfam" id="TIGR03699">
    <property type="entry name" value="menaquin_MqnC"/>
    <property type="match status" value="1"/>
</dbReference>
<dbReference type="PROSITE" id="PS51918">
    <property type="entry name" value="RADICAL_SAM"/>
    <property type="match status" value="2"/>
</dbReference>
<dbReference type="NCBIfam" id="TIGR00423">
    <property type="entry name" value="CofH family radical SAM protein"/>
    <property type="match status" value="2"/>
</dbReference>
<evidence type="ECO:0000313" key="8">
    <source>
        <dbReference type="EMBL" id="KKN87858.1"/>
    </source>
</evidence>
<dbReference type="GO" id="GO:0016765">
    <property type="term" value="F:transferase activity, transferring alkyl or aryl (other than methyl) groups"/>
    <property type="evidence" value="ECO:0007669"/>
    <property type="project" value="InterPro"/>
</dbReference>
<dbReference type="CDD" id="cd01335">
    <property type="entry name" value="Radical_SAM"/>
    <property type="match status" value="2"/>
</dbReference>
<keyword evidence="4" id="KW-0479">Metal-binding</keyword>
<evidence type="ECO:0000256" key="3">
    <source>
        <dbReference type="ARBA" id="ARBA00022691"/>
    </source>
</evidence>
<dbReference type="InterPro" id="IPR006638">
    <property type="entry name" value="Elp3/MiaA/NifB-like_rSAM"/>
</dbReference>
<dbReference type="SFLD" id="SFLDG01064">
    <property type="entry name" value="F420__menaquinone_cofactor_bio"/>
    <property type="match status" value="3"/>
</dbReference>
<reference evidence="8" key="1">
    <citation type="journal article" date="2015" name="Nature">
        <title>Complex archaea that bridge the gap between prokaryotes and eukaryotes.</title>
        <authorList>
            <person name="Spang A."/>
            <person name="Saw J.H."/>
            <person name="Jorgensen S.L."/>
            <person name="Zaremba-Niedzwiedzka K."/>
            <person name="Martijn J."/>
            <person name="Lind A.E."/>
            <person name="van Eijk R."/>
            <person name="Schleper C."/>
            <person name="Guy L."/>
            <person name="Ettema T.J."/>
        </authorList>
    </citation>
    <scope>NUCLEOTIDE SEQUENCE</scope>
</reference>
<keyword evidence="5" id="KW-0408">Iron</keyword>
<dbReference type="GO" id="GO:0046872">
    <property type="term" value="F:metal ion binding"/>
    <property type="evidence" value="ECO:0007669"/>
    <property type="project" value="UniProtKB-KW"/>
</dbReference>
<dbReference type="HAMAP" id="MF_00992">
    <property type="entry name" value="MqnC"/>
    <property type="match status" value="1"/>
</dbReference>
<dbReference type="InterPro" id="IPR034405">
    <property type="entry name" value="F420"/>
</dbReference>
<dbReference type="InterPro" id="IPR020050">
    <property type="entry name" value="FO_synthase_su2"/>
</dbReference>
<dbReference type="GO" id="GO:0009234">
    <property type="term" value="P:menaquinone biosynthetic process"/>
    <property type="evidence" value="ECO:0007669"/>
    <property type="project" value="InterPro"/>
</dbReference>
<dbReference type="EMBL" id="LAZR01000133">
    <property type="protein sequence ID" value="KKN87858.1"/>
    <property type="molecule type" value="Genomic_DNA"/>
</dbReference>
<accession>A0A0F9X8E1</accession>
<evidence type="ECO:0000256" key="5">
    <source>
        <dbReference type="ARBA" id="ARBA00023004"/>
    </source>
</evidence>
<name>A0A0F9X8E1_9ZZZZ</name>
<keyword evidence="6" id="KW-0411">Iron-sulfur</keyword>
<keyword evidence="3" id="KW-0949">S-adenosyl-L-methionine</keyword>
<dbReference type="SFLD" id="SFLDF00343">
    <property type="entry name" value="aminofutalosine_synthase_(mqnE"/>
    <property type="match status" value="2"/>
</dbReference>
<protein>
    <recommendedName>
        <fullName evidence="7">Radical SAM core domain-containing protein</fullName>
    </recommendedName>
</protein>
<gene>
    <name evidence="8" type="ORF">LCGC14_0253890</name>
</gene>
<dbReference type="AlphaFoldDB" id="A0A0F9X8E1"/>
<dbReference type="InterPro" id="IPR007197">
    <property type="entry name" value="rSAM"/>
</dbReference>
<evidence type="ECO:0000256" key="4">
    <source>
        <dbReference type="ARBA" id="ARBA00022723"/>
    </source>
</evidence>
<dbReference type="PANTHER" id="PTHR43076:SF1">
    <property type="entry name" value="LIPOYL SYNTHASE 2"/>
    <property type="match status" value="1"/>
</dbReference>
<feature type="domain" description="Radical SAM core" evidence="7">
    <location>
        <begin position="420"/>
        <end position="652"/>
    </location>
</feature>
<comment type="cofactor">
    <cofactor evidence="1">
        <name>[4Fe-4S] cluster</name>
        <dbReference type="ChEBI" id="CHEBI:49883"/>
    </cofactor>
</comment>